<proteinExistence type="predicted"/>
<accession>A0A6J6DSM3</accession>
<dbReference type="Gene3D" id="3.40.50.720">
    <property type="entry name" value="NAD(P)-binding Rossmann-like Domain"/>
    <property type="match status" value="1"/>
</dbReference>
<dbReference type="AlphaFoldDB" id="A0A6J6DSM3"/>
<feature type="domain" description="Saccharopine dehydrogenase-like C-terminal" evidence="2">
    <location>
        <begin position="154"/>
        <end position="443"/>
    </location>
</feature>
<organism evidence="3">
    <name type="scientific">freshwater metagenome</name>
    <dbReference type="NCBI Taxonomy" id="449393"/>
    <lineage>
        <taxon>unclassified sequences</taxon>
        <taxon>metagenomes</taxon>
        <taxon>ecological metagenomes</taxon>
    </lineage>
</organism>
<gene>
    <name evidence="3" type="ORF">UFOPK1684_00433</name>
    <name evidence="4" type="ORF">UFOPK2158_00893</name>
</gene>
<dbReference type="EMBL" id="CAEZVY010000087">
    <property type="protein sequence ID" value="CAB4645318.1"/>
    <property type="molecule type" value="Genomic_DNA"/>
</dbReference>
<evidence type="ECO:0000313" key="3">
    <source>
        <dbReference type="EMBL" id="CAB4566214.1"/>
    </source>
</evidence>
<dbReference type="InterPro" id="IPR005097">
    <property type="entry name" value="Sacchrp_dh_NADP-bd"/>
</dbReference>
<sequence>MAQKFAGRVLILGAGSVVQCTLPLMLKHIATPSQVTVMAKDDGSARIMNEIKQGVTFKIDSITKDNLAEKLSAHLSAGDLLLDLSFNIETNAILQWCHDNDVLFLNASVEEWDPYEDWTNRPLVERTLYARHMRMREMTGTWDKKGPSAVVDHGANPGLVSHFTKAALVDIANKLKQDSKSNDKIENALKQEKYNELAHLLGVKVIHIAERDTQITNKPKQLNEFVSTWSVEGFYEEGIAPAEVGWGTHEKELPENGVKHTGNGPCNQIAIAQPGVKTWVRSWVPDSEYIGMVIRHGEAFTITEHLTVKDDSGKDIYRPTVNFAYCPSNESIVSLMELEMRQWDLQENQRIMNDEIIDGEDRLGVLLMGHEYKAWWYGSLLSIHDSRKLVPGQNATTLQVACSVVAASMWMIDNPNEGVLVPDQLPWRYVMDIAKDYLGEMRSVPVDWDPLKTRNDLYKGLNGRSYDSDPWQFNNFLV</sequence>
<dbReference type="InterPro" id="IPR032095">
    <property type="entry name" value="Sacchrp_dh-like_C"/>
</dbReference>
<protein>
    <submittedName>
        <fullName evidence="3">Unannotated protein</fullName>
    </submittedName>
</protein>
<reference evidence="3" key="1">
    <citation type="submission" date="2020-05" db="EMBL/GenBank/DDBJ databases">
        <authorList>
            <person name="Chiriac C."/>
            <person name="Salcher M."/>
            <person name="Ghai R."/>
            <person name="Kavagutti S V."/>
        </authorList>
    </citation>
    <scope>NUCLEOTIDE SEQUENCE</scope>
</reference>
<dbReference type="InterPro" id="IPR023181">
    <property type="entry name" value="Homospermid_syn-like_C"/>
</dbReference>
<dbReference type="Pfam" id="PF16653">
    <property type="entry name" value="Sacchrp_dh_C"/>
    <property type="match status" value="1"/>
</dbReference>
<feature type="domain" description="Saccharopine dehydrogenase NADP binding" evidence="1">
    <location>
        <begin position="9"/>
        <end position="150"/>
    </location>
</feature>
<dbReference type="EMBL" id="CAEZTM010000013">
    <property type="protein sequence ID" value="CAB4566214.1"/>
    <property type="molecule type" value="Genomic_DNA"/>
</dbReference>
<dbReference type="Pfam" id="PF03435">
    <property type="entry name" value="Sacchrp_dh_NADP"/>
    <property type="match status" value="1"/>
</dbReference>
<evidence type="ECO:0000259" key="1">
    <source>
        <dbReference type="Pfam" id="PF03435"/>
    </source>
</evidence>
<evidence type="ECO:0000313" key="4">
    <source>
        <dbReference type="EMBL" id="CAB4645318.1"/>
    </source>
</evidence>
<evidence type="ECO:0000259" key="2">
    <source>
        <dbReference type="Pfam" id="PF16653"/>
    </source>
</evidence>
<name>A0A6J6DSM3_9ZZZZ</name>
<dbReference type="Gene3D" id="3.30.360.30">
    <property type="entry name" value="homospermidine synthase like"/>
    <property type="match status" value="1"/>
</dbReference>